<organism evidence="2 4">
    <name type="scientific">Didymodactylos carnosus</name>
    <dbReference type="NCBI Taxonomy" id="1234261"/>
    <lineage>
        <taxon>Eukaryota</taxon>
        <taxon>Metazoa</taxon>
        <taxon>Spiralia</taxon>
        <taxon>Gnathifera</taxon>
        <taxon>Rotifera</taxon>
        <taxon>Eurotatoria</taxon>
        <taxon>Bdelloidea</taxon>
        <taxon>Philodinida</taxon>
        <taxon>Philodinidae</taxon>
        <taxon>Didymodactylos</taxon>
    </lineage>
</organism>
<reference evidence="2" key="1">
    <citation type="submission" date="2021-02" db="EMBL/GenBank/DDBJ databases">
        <authorList>
            <person name="Nowell W R."/>
        </authorList>
    </citation>
    <scope>NUCLEOTIDE SEQUENCE</scope>
</reference>
<gene>
    <name evidence="2" type="ORF">GPM918_LOCUS5954</name>
    <name evidence="3" type="ORF">SRO942_LOCUS5954</name>
</gene>
<dbReference type="EMBL" id="CAJOBC010000891">
    <property type="protein sequence ID" value="CAF3636351.1"/>
    <property type="molecule type" value="Genomic_DNA"/>
</dbReference>
<comment type="caution">
    <text evidence="2">The sequence shown here is derived from an EMBL/GenBank/DDBJ whole genome shotgun (WGS) entry which is preliminary data.</text>
</comment>
<name>A0A813W8N3_9BILA</name>
<dbReference type="AlphaFoldDB" id="A0A813W8N3"/>
<evidence type="ECO:0000313" key="3">
    <source>
        <dbReference type="EMBL" id="CAF3636351.1"/>
    </source>
</evidence>
<evidence type="ECO:0000313" key="2">
    <source>
        <dbReference type="EMBL" id="CAF0848674.1"/>
    </source>
</evidence>
<evidence type="ECO:0000256" key="1">
    <source>
        <dbReference type="SAM" id="MobiDB-lite"/>
    </source>
</evidence>
<dbReference type="Proteomes" id="UP000681722">
    <property type="component" value="Unassembled WGS sequence"/>
</dbReference>
<feature type="region of interest" description="Disordered" evidence="1">
    <location>
        <begin position="22"/>
        <end position="46"/>
    </location>
</feature>
<keyword evidence="4" id="KW-1185">Reference proteome</keyword>
<proteinExistence type="predicted"/>
<dbReference type="OrthoDB" id="241340at2759"/>
<protein>
    <submittedName>
        <fullName evidence="2">Uncharacterized protein</fullName>
    </submittedName>
</protein>
<accession>A0A813W8N3</accession>
<evidence type="ECO:0000313" key="4">
    <source>
        <dbReference type="Proteomes" id="UP000663829"/>
    </source>
</evidence>
<dbReference type="Proteomes" id="UP000663829">
    <property type="component" value="Unassembled WGS sequence"/>
</dbReference>
<sequence>MDYCSSLISEDRTTYLNDLYQHLPSGKSERGETQDEEESSTIQHKTNSYPIVEALNDTELRESIKRIQLIVIALLIDKQANLGGKS</sequence>
<dbReference type="EMBL" id="CAJNOQ010000891">
    <property type="protein sequence ID" value="CAF0848674.1"/>
    <property type="molecule type" value="Genomic_DNA"/>
</dbReference>